<dbReference type="Proteomes" id="UP000323426">
    <property type="component" value="Unassembled WGS sequence"/>
</dbReference>
<dbReference type="Gene3D" id="3.60.120.10">
    <property type="entry name" value="Anthranilate synthase"/>
    <property type="match status" value="1"/>
</dbReference>
<name>A0A5M6DR94_9BACT</name>
<evidence type="ECO:0000313" key="2">
    <source>
        <dbReference type="EMBL" id="KAA5547935.1"/>
    </source>
</evidence>
<accession>A0A5M6DR94</accession>
<evidence type="ECO:0000259" key="1">
    <source>
        <dbReference type="Pfam" id="PF00425"/>
    </source>
</evidence>
<comment type="caution">
    <text evidence="2">The sequence shown here is derived from an EMBL/GenBank/DDBJ whole genome shotgun (WGS) entry which is preliminary data.</text>
</comment>
<dbReference type="InterPro" id="IPR019999">
    <property type="entry name" value="Anth_synth_I-like"/>
</dbReference>
<gene>
    <name evidence="2" type="ORF">F0145_08340</name>
</gene>
<feature type="domain" description="Chorismate-utilising enzyme C-terminal" evidence="1">
    <location>
        <begin position="163"/>
        <end position="419"/>
    </location>
</feature>
<dbReference type="InterPro" id="IPR015890">
    <property type="entry name" value="Chorismate_C"/>
</dbReference>
<dbReference type="InterPro" id="IPR005801">
    <property type="entry name" value="ADC_synthase"/>
</dbReference>
<sequence>MPSVYFSFAQFNLTPSSFKQKALAWANTYELVAFYEHNNIAYPYHGFENILAVSNATQPLIDPANAFSSLSDALANADDILCGILGYDLKNQVEKLNSRNPDLLGFPLIYFFAPEIIITLEPAGFNIKSNHANPTQILTEILNFQINTTASPNNFTIQNRTSRPEYLNQVKAIQDNILEGDVYELNYCVEFFALDVVINPISTFWALNQASPTPFAGYFKLKDKYLLCASPERSLKKEGSKLISQPIKGTIRRSFNPKEDEQLREQLRTSEKEISENMMIMDLVRNDMAKSSEIGSVKVEEMFGIYGFQHLYQMITTVIATVRPDCSVPEAIKNAFPMGSMTGAPKIRAMELIDQYETTRRGLFSGSLGFIKPNGDFDFNVVIRSLQYNASTKYLSYMVGSAITYDSDPEQEYEECLLKVKAITNILQCP</sequence>
<dbReference type="PRINTS" id="PR00095">
    <property type="entry name" value="ANTSNTHASEI"/>
</dbReference>
<dbReference type="RefSeq" id="WP_150087852.1">
    <property type="nucleotide sequence ID" value="NZ_VWSF01000004.1"/>
</dbReference>
<protein>
    <submittedName>
        <fullName evidence="2">Anthranilate synthase component I family protein</fullName>
    </submittedName>
</protein>
<dbReference type="SUPFAM" id="SSF56322">
    <property type="entry name" value="ADC synthase"/>
    <property type="match status" value="1"/>
</dbReference>
<dbReference type="AlphaFoldDB" id="A0A5M6DR94"/>
<reference evidence="2 3" key="1">
    <citation type="submission" date="2019-09" db="EMBL/GenBank/DDBJ databases">
        <title>Genome sequence and assembly of Adhaeribacter sp.</title>
        <authorList>
            <person name="Chhetri G."/>
        </authorList>
    </citation>
    <scope>NUCLEOTIDE SEQUENCE [LARGE SCALE GENOMIC DNA]</scope>
    <source>
        <strain evidence="2 3">DK36</strain>
    </source>
</reference>
<dbReference type="Pfam" id="PF00425">
    <property type="entry name" value="Chorismate_bind"/>
    <property type="match status" value="1"/>
</dbReference>
<keyword evidence="3" id="KW-1185">Reference proteome</keyword>
<organism evidence="2 3">
    <name type="scientific">Adhaeribacter rhizoryzae</name>
    <dbReference type="NCBI Taxonomy" id="2607907"/>
    <lineage>
        <taxon>Bacteria</taxon>
        <taxon>Pseudomonadati</taxon>
        <taxon>Bacteroidota</taxon>
        <taxon>Cytophagia</taxon>
        <taxon>Cytophagales</taxon>
        <taxon>Hymenobacteraceae</taxon>
        <taxon>Adhaeribacter</taxon>
    </lineage>
</organism>
<dbReference type="PANTHER" id="PTHR11236:SF50">
    <property type="entry name" value="AMINODEOXYCHORISMATE SYNTHASE COMPONENT 1"/>
    <property type="match status" value="1"/>
</dbReference>
<evidence type="ECO:0000313" key="3">
    <source>
        <dbReference type="Proteomes" id="UP000323426"/>
    </source>
</evidence>
<proteinExistence type="predicted"/>
<dbReference type="PANTHER" id="PTHR11236">
    <property type="entry name" value="AMINOBENZOATE/ANTHRANILATE SYNTHASE"/>
    <property type="match status" value="1"/>
</dbReference>
<dbReference type="GO" id="GO:0000162">
    <property type="term" value="P:L-tryptophan biosynthetic process"/>
    <property type="evidence" value="ECO:0007669"/>
    <property type="project" value="TreeGrafter"/>
</dbReference>
<dbReference type="EMBL" id="VWSF01000004">
    <property type="protein sequence ID" value="KAA5547935.1"/>
    <property type="molecule type" value="Genomic_DNA"/>
</dbReference>
<dbReference type="GO" id="GO:0046820">
    <property type="term" value="F:4-amino-4-deoxychorismate synthase activity"/>
    <property type="evidence" value="ECO:0007669"/>
    <property type="project" value="TreeGrafter"/>
</dbReference>